<dbReference type="AlphaFoldDB" id="A0AAD6V8K6"/>
<feature type="compositionally biased region" description="Polar residues" evidence="1">
    <location>
        <begin position="361"/>
        <end position="371"/>
    </location>
</feature>
<name>A0AAD6V8K6_9AGAR</name>
<keyword evidence="3" id="KW-1185">Reference proteome</keyword>
<gene>
    <name evidence="2" type="ORF">GGX14DRAFT_652976</name>
</gene>
<evidence type="ECO:0000313" key="3">
    <source>
        <dbReference type="Proteomes" id="UP001219525"/>
    </source>
</evidence>
<feature type="compositionally biased region" description="Polar residues" evidence="1">
    <location>
        <begin position="413"/>
        <end position="431"/>
    </location>
</feature>
<feature type="region of interest" description="Disordered" evidence="1">
    <location>
        <begin position="311"/>
        <end position="391"/>
    </location>
</feature>
<accession>A0AAD6V8K6</accession>
<organism evidence="2 3">
    <name type="scientific">Mycena pura</name>
    <dbReference type="NCBI Taxonomy" id="153505"/>
    <lineage>
        <taxon>Eukaryota</taxon>
        <taxon>Fungi</taxon>
        <taxon>Dikarya</taxon>
        <taxon>Basidiomycota</taxon>
        <taxon>Agaricomycotina</taxon>
        <taxon>Agaricomycetes</taxon>
        <taxon>Agaricomycetidae</taxon>
        <taxon>Agaricales</taxon>
        <taxon>Marasmiineae</taxon>
        <taxon>Mycenaceae</taxon>
        <taxon>Mycena</taxon>
    </lineage>
</organism>
<dbReference type="Proteomes" id="UP001219525">
    <property type="component" value="Unassembled WGS sequence"/>
</dbReference>
<feature type="compositionally biased region" description="Gly residues" evidence="1">
    <location>
        <begin position="318"/>
        <end position="327"/>
    </location>
</feature>
<evidence type="ECO:0000313" key="2">
    <source>
        <dbReference type="EMBL" id="KAJ7202817.1"/>
    </source>
</evidence>
<feature type="region of interest" description="Disordered" evidence="1">
    <location>
        <begin position="406"/>
        <end position="431"/>
    </location>
</feature>
<evidence type="ECO:0000256" key="1">
    <source>
        <dbReference type="SAM" id="MobiDB-lite"/>
    </source>
</evidence>
<reference evidence="2" key="1">
    <citation type="submission" date="2023-03" db="EMBL/GenBank/DDBJ databases">
        <title>Massive genome expansion in bonnet fungi (Mycena s.s.) driven by repeated elements and novel gene families across ecological guilds.</title>
        <authorList>
            <consortium name="Lawrence Berkeley National Laboratory"/>
            <person name="Harder C.B."/>
            <person name="Miyauchi S."/>
            <person name="Viragh M."/>
            <person name="Kuo A."/>
            <person name="Thoen E."/>
            <person name="Andreopoulos B."/>
            <person name="Lu D."/>
            <person name="Skrede I."/>
            <person name="Drula E."/>
            <person name="Henrissat B."/>
            <person name="Morin E."/>
            <person name="Kohler A."/>
            <person name="Barry K."/>
            <person name="LaButti K."/>
            <person name="Morin E."/>
            <person name="Salamov A."/>
            <person name="Lipzen A."/>
            <person name="Mereny Z."/>
            <person name="Hegedus B."/>
            <person name="Baldrian P."/>
            <person name="Stursova M."/>
            <person name="Weitz H."/>
            <person name="Taylor A."/>
            <person name="Grigoriev I.V."/>
            <person name="Nagy L.G."/>
            <person name="Martin F."/>
            <person name="Kauserud H."/>
        </authorList>
    </citation>
    <scope>NUCLEOTIDE SEQUENCE</scope>
    <source>
        <strain evidence="2">9144</strain>
    </source>
</reference>
<dbReference type="EMBL" id="JARJCW010000053">
    <property type="protein sequence ID" value="KAJ7202817.1"/>
    <property type="molecule type" value="Genomic_DNA"/>
</dbReference>
<proteinExistence type="predicted"/>
<protein>
    <submittedName>
        <fullName evidence="2">Uncharacterized protein</fullName>
    </submittedName>
</protein>
<sequence length="573" mass="64491">MDQDFSVTKARCDVRLSPLPWNQMTALDEDGQSIVSSDSDVTRGIREALEIVSSNGCYVFGVHVRVDEAAHVIESWRKDEDRKEKTEYTLRQLGIVSLDFHLDHPSNLHWLNAIWHKALDKYGVWSWAPSRDSLEILYGILLKEREARQYHYEQTGEALWRQWDESSFAFATIRYDILIFNYSGMLVLDQPIVRREGGVFKVFYPDVDGHLHLTTGQMLEPFRVPRSEGSELNPFLVALSCLNKLTHHMEARRTQELPGTSPHREYLVSLTRLVDEIWKPLEPSSSTVRASPLRRTPRTVQLKNLNWWQDAEGDGAQDTGGGSGGTDVQGSFAHLPGQGGNLNLNMQGVSPPSEVDPFASNRATRIASNSAIKGGNQRFSPPEEDPFSSNRATRITSTSALVLHDQEEDPEVASQQGQTSGNQEEDSPASNRLQEHADFLDSLSLPEKISALFLYCKLAARFTVLAPTPIPRWCPGSPRPADSGRIFFRPHPRLLIAATARQVADWAVENDQRCYELEEAIQGGVDKLLELSVAVRRLHTFKYYTTIPKPHSCRGHLWRARPPLSRARLSAAP</sequence>
<comment type="caution">
    <text evidence="2">The sequence shown here is derived from an EMBL/GenBank/DDBJ whole genome shotgun (WGS) entry which is preliminary data.</text>
</comment>